<keyword evidence="3" id="KW-1185">Reference proteome</keyword>
<comment type="caution">
    <text evidence="2">The sequence shown here is derived from an EMBL/GenBank/DDBJ whole genome shotgun (WGS) entry which is preliminary data.</text>
</comment>
<dbReference type="AlphaFoldDB" id="A0A6A0AUW3"/>
<dbReference type="EMBL" id="BLLG01000006">
    <property type="protein sequence ID" value="GFH36458.1"/>
    <property type="molecule type" value="Genomic_DNA"/>
</dbReference>
<evidence type="ECO:0000313" key="3">
    <source>
        <dbReference type="Proteomes" id="UP000484988"/>
    </source>
</evidence>
<name>A0A6A0AUW3_9ACTN</name>
<protein>
    <submittedName>
        <fullName evidence="2">Uncharacterized protein</fullName>
    </submittedName>
</protein>
<dbReference type="Proteomes" id="UP000484988">
    <property type="component" value="Unassembled WGS sequence"/>
</dbReference>
<organism evidence="2 3">
    <name type="scientific">Streptomyces pacificus</name>
    <dbReference type="NCBI Taxonomy" id="2705029"/>
    <lineage>
        <taxon>Bacteria</taxon>
        <taxon>Bacillati</taxon>
        <taxon>Actinomycetota</taxon>
        <taxon>Actinomycetes</taxon>
        <taxon>Kitasatosporales</taxon>
        <taxon>Streptomycetaceae</taxon>
        <taxon>Streptomyces</taxon>
    </lineage>
</organism>
<accession>A0A6A0AUW3</accession>
<proteinExistence type="predicted"/>
<feature type="region of interest" description="Disordered" evidence="1">
    <location>
        <begin position="37"/>
        <end position="71"/>
    </location>
</feature>
<evidence type="ECO:0000256" key="1">
    <source>
        <dbReference type="SAM" id="MobiDB-lite"/>
    </source>
</evidence>
<reference evidence="2 3" key="1">
    <citation type="submission" date="2020-02" db="EMBL/GenBank/DDBJ databases">
        <title>Whole Genome Shotgun Sequence of Streptomyces sp. strain CWH03.</title>
        <authorList>
            <person name="Dohra H."/>
            <person name="Kodani S."/>
            <person name="Yamamura H."/>
        </authorList>
    </citation>
    <scope>NUCLEOTIDE SEQUENCE [LARGE SCALE GENOMIC DNA]</scope>
    <source>
        <strain evidence="2 3">CWH03</strain>
    </source>
</reference>
<feature type="region of interest" description="Disordered" evidence="1">
    <location>
        <begin position="83"/>
        <end position="107"/>
    </location>
</feature>
<sequence length="107" mass="11873">MWDLYRCIVHPVFAMGDVGGPNQVTVRPMATRPDYRAVRRGPARPGTARGHGCHTVPPRSRGPAWRRRASGCRGPVVRSRYRVRGTGGAPLRGPVKRDHPAWARAWA</sequence>
<evidence type="ECO:0000313" key="2">
    <source>
        <dbReference type="EMBL" id="GFH36458.1"/>
    </source>
</evidence>
<gene>
    <name evidence="2" type="ORF">SCWH03_26860</name>
</gene>